<feature type="transmembrane region" description="Helical" evidence="2">
    <location>
        <begin position="223"/>
        <end position="245"/>
    </location>
</feature>
<evidence type="ECO:0000313" key="3">
    <source>
        <dbReference type="EMBL" id="CAE4577025.1"/>
    </source>
</evidence>
<accession>A0A7S4QBT9</accession>
<organism evidence="3">
    <name type="scientific">Alexandrium monilatum</name>
    <dbReference type="NCBI Taxonomy" id="311494"/>
    <lineage>
        <taxon>Eukaryota</taxon>
        <taxon>Sar</taxon>
        <taxon>Alveolata</taxon>
        <taxon>Dinophyceae</taxon>
        <taxon>Gonyaulacales</taxon>
        <taxon>Pyrocystaceae</taxon>
        <taxon>Alexandrium</taxon>
    </lineage>
</organism>
<dbReference type="AlphaFoldDB" id="A0A7S4QBT9"/>
<feature type="compositionally biased region" description="Polar residues" evidence="1">
    <location>
        <begin position="16"/>
        <end position="29"/>
    </location>
</feature>
<feature type="region of interest" description="Disordered" evidence="1">
    <location>
        <begin position="1"/>
        <end position="83"/>
    </location>
</feature>
<feature type="transmembrane region" description="Helical" evidence="2">
    <location>
        <begin position="94"/>
        <end position="115"/>
    </location>
</feature>
<reference evidence="3" key="1">
    <citation type="submission" date="2021-01" db="EMBL/GenBank/DDBJ databases">
        <authorList>
            <person name="Corre E."/>
            <person name="Pelletier E."/>
            <person name="Niang G."/>
            <person name="Scheremetjew M."/>
            <person name="Finn R."/>
            <person name="Kale V."/>
            <person name="Holt S."/>
            <person name="Cochrane G."/>
            <person name="Meng A."/>
            <person name="Brown T."/>
            <person name="Cohen L."/>
        </authorList>
    </citation>
    <scope>NUCLEOTIDE SEQUENCE</scope>
    <source>
        <strain evidence="3">CCMP3105</strain>
    </source>
</reference>
<keyword evidence="2" id="KW-1133">Transmembrane helix</keyword>
<protein>
    <submittedName>
        <fullName evidence="3">Uncharacterized protein</fullName>
    </submittedName>
</protein>
<keyword evidence="2" id="KW-0812">Transmembrane</keyword>
<feature type="compositionally biased region" description="Basic and acidic residues" evidence="1">
    <location>
        <begin position="1"/>
        <end position="10"/>
    </location>
</feature>
<evidence type="ECO:0000256" key="2">
    <source>
        <dbReference type="SAM" id="Phobius"/>
    </source>
</evidence>
<gene>
    <name evidence="3" type="ORF">AMON00008_LOCUS16645</name>
</gene>
<sequence length="285" mass="30715">MKYGLRHVEPGESEEQTNNGVSSFRQDTSVGKHHHAHFKKEVVQPLTARDPEDCAPFEVSQPPQDEEGPSAAPPPAQTGRAAQAEEQAFSWRSLLVKIVVSVTFFLSMTFLLEHFAKDKVTEVSEKLMDCIGLPGLFTIIFLADGLPQPFSYVPLIFMAVKGSVPKPMVFSTCAVASYSAGLVGYCVGSSIKARKIQCLEDFLKRNTGPAVVDMMTRKGALGVALAALLPIPLAVATWTAGYVGVDVRQFLPAPLCRIPKIALFVILSPSPDTAGAIIENTVVDS</sequence>
<evidence type="ECO:0000256" key="1">
    <source>
        <dbReference type="SAM" id="MobiDB-lite"/>
    </source>
</evidence>
<feature type="transmembrane region" description="Helical" evidence="2">
    <location>
        <begin position="167"/>
        <end position="187"/>
    </location>
</feature>
<keyword evidence="2" id="KW-0472">Membrane</keyword>
<proteinExistence type="predicted"/>
<dbReference type="EMBL" id="HBNR01024775">
    <property type="protein sequence ID" value="CAE4577025.1"/>
    <property type="molecule type" value="Transcribed_RNA"/>
</dbReference>
<name>A0A7S4QBT9_9DINO</name>